<protein>
    <submittedName>
        <fullName evidence="1">Uncharacterized protein</fullName>
    </submittedName>
</protein>
<organism evidence="1">
    <name type="scientific">viral metagenome</name>
    <dbReference type="NCBI Taxonomy" id="1070528"/>
    <lineage>
        <taxon>unclassified sequences</taxon>
        <taxon>metagenomes</taxon>
        <taxon>organismal metagenomes</taxon>
    </lineage>
</organism>
<proteinExistence type="predicted"/>
<reference evidence="1" key="1">
    <citation type="submission" date="2020-03" db="EMBL/GenBank/DDBJ databases">
        <title>The deep terrestrial virosphere.</title>
        <authorList>
            <person name="Holmfeldt K."/>
            <person name="Nilsson E."/>
            <person name="Simone D."/>
            <person name="Lopez-Fernandez M."/>
            <person name="Wu X."/>
            <person name="de Brujin I."/>
            <person name="Lundin D."/>
            <person name="Andersson A."/>
            <person name="Bertilsson S."/>
            <person name="Dopson M."/>
        </authorList>
    </citation>
    <scope>NUCLEOTIDE SEQUENCE</scope>
    <source>
        <strain evidence="1">MM415B02414</strain>
    </source>
</reference>
<dbReference type="EMBL" id="MT142899">
    <property type="protein sequence ID" value="QJA90230.1"/>
    <property type="molecule type" value="Genomic_DNA"/>
</dbReference>
<dbReference type="InterPro" id="IPR007433">
    <property type="entry name" value="DUF481"/>
</dbReference>
<accession>A0A6M3L6E2</accession>
<gene>
    <name evidence="1" type="ORF">MM415B02414_0003</name>
</gene>
<dbReference type="AlphaFoldDB" id="A0A6M3L6E2"/>
<dbReference type="Pfam" id="PF04338">
    <property type="entry name" value="DUF481"/>
    <property type="match status" value="1"/>
</dbReference>
<sequence>MTGHADLGYHTNSANDTTDMLVSSEANHKWGNSLTLDLIGKLNHQNNKTGSDDSLLTGIQLGYQPKRVYYFTDASYRYDTSSGIENQIDSGIGIGYDFFPDDNLPRLKMQFGAYSRLGDEEKFLGKYKADFSVRIYGPISFREQAGIEVNLDHADYYLIADTSLHIKASERINVGIGLEYGRNSEPIAGYDKDIRKWRSTVGVKF</sequence>
<name>A0A6M3L6E2_9ZZZZ</name>
<evidence type="ECO:0000313" key="1">
    <source>
        <dbReference type="EMBL" id="QJA90230.1"/>
    </source>
</evidence>